<keyword evidence="2" id="KW-1185">Reference proteome</keyword>
<dbReference type="AlphaFoldDB" id="A0AAN9MYV5"/>
<reference evidence="1 2" key="1">
    <citation type="submission" date="2024-01" db="EMBL/GenBank/DDBJ databases">
        <title>The genomes of 5 underutilized Papilionoideae crops provide insights into root nodulation and disease resistanc.</title>
        <authorList>
            <person name="Jiang F."/>
        </authorList>
    </citation>
    <scope>NUCLEOTIDE SEQUENCE [LARGE SCALE GENOMIC DNA]</scope>
    <source>
        <strain evidence="1">LVBAO_FW01</strain>
        <tissue evidence="1">Leaves</tissue>
    </source>
</reference>
<sequence length="155" mass="18721">MDATRITYDVLMVSLECLHDRDSNINPRKLLPGYFTLEDRLLYFIISHIITLNASNRAQLRNDELHIIYGKNGLEINWPFVIIQHMYKNELMGFVNIKKIHNHLNNEERMVMKEWMHSTSNKVVKVMVKRFLLYLYNLKEFLLYRYNLKEFLNLL</sequence>
<proteinExistence type="predicted"/>
<evidence type="ECO:0000313" key="2">
    <source>
        <dbReference type="Proteomes" id="UP001367508"/>
    </source>
</evidence>
<organism evidence="1 2">
    <name type="scientific">Canavalia gladiata</name>
    <name type="common">Sword bean</name>
    <name type="synonym">Dolichos gladiatus</name>
    <dbReference type="NCBI Taxonomy" id="3824"/>
    <lineage>
        <taxon>Eukaryota</taxon>
        <taxon>Viridiplantae</taxon>
        <taxon>Streptophyta</taxon>
        <taxon>Embryophyta</taxon>
        <taxon>Tracheophyta</taxon>
        <taxon>Spermatophyta</taxon>
        <taxon>Magnoliopsida</taxon>
        <taxon>eudicotyledons</taxon>
        <taxon>Gunneridae</taxon>
        <taxon>Pentapetalae</taxon>
        <taxon>rosids</taxon>
        <taxon>fabids</taxon>
        <taxon>Fabales</taxon>
        <taxon>Fabaceae</taxon>
        <taxon>Papilionoideae</taxon>
        <taxon>50 kb inversion clade</taxon>
        <taxon>NPAAA clade</taxon>
        <taxon>indigoferoid/millettioid clade</taxon>
        <taxon>Phaseoleae</taxon>
        <taxon>Canavalia</taxon>
    </lineage>
</organism>
<protein>
    <submittedName>
        <fullName evidence="1">Uncharacterized protein</fullName>
    </submittedName>
</protein>
<dbReference type="Proteomes" id="UP001367508">
    <property type="component" value="Unassembled WGS sequence"/>
</dbReference>
<evidence type="ECO:0000313" key="1">
    <source>
        <dbReference type="EMBL" id="KAK7360928.1"/>
    </source>
</evidence>
<accession>A0AAN9MYV5</accession>
<name>A0AAN9MYV5_CANGL</name>
<gene>
    <name evidence="1" type="ORF">VNO77_02946</name>
</gene>
<dbReference type="EMBL" id="JAYMYQ010000001">
    <property type="protein sequence ID" value="KAK7360928.1"/>
    <property type="molecule type" value="Genomic_DNA"/>
</dbReference>
<comment type="caution">
    <text evidence="1">The sequence shown here is derived from an EMBL/GenBank/DDBJ whole genome shotgun (WGS) entry which is preliminary data.</text>
</comment>